<dbReference type="InterPro" id="IPR025660">
    <property type="entry name" value="Pept_his_AS"/>
</dbReference>
<comment type="similarity">
    <text evidence="1">Belongs to the peptidase C1 family.</text>
</comment>
<feature type="region of interest" description="Disordered" evidence="2">
    <location>
        <begin position="1"/>
        <end position="30"/>
    </location>
</feature>
<feature type="compositionally biased region" description="Basic and acidic residues" evidence="2">
    <location>
        <begin position="15"/>
        <end position="28"/>
    </location>
</feature>
<evidence type="ECO:0000259" key="3">
    <source>
        <dbReference type="SMART" id="SM00645"/>
    </source>
</evidence>
<sequence>MMAENLKAASSFEEGESKERDENKENTVAKRSLPSSVDWRSYAGWPWLATIQNQDPCGSCWVFAATALVEAQTRIEHGIWAKRSEADLHDQMGVSCQQGGGPDFALNWAFSNGDGIADPQCDEYTNTDKPWLVCGDRSGRAVRIPEYVSLNDVNDQKEWLANVGPIAACFIVYWDFWNWNFTAPTAYKWDGTSKVDGSHCILIVGYDDNIGGWLFRNSWGLPWGINGDGYGYIGYGQANVDVWTKFGIQNVNPDPWTKRRHRNGNMFESGNGATHRNFELFRSNGTNGFTQVFRNGEAPYAWAEASNPWLSDGKAIYGQPVAMGSSFNRDFELVYVGMDGTLNHWYYSQARPGWFSTGTVGLVDWLAGFPGFVEMGDSSFSVVVKTSEASLHEYIRDSSTGYWSFAAEISPSATISQSGPSLVQSNVGLDIYDANSRGNLYVVAVTYSQQMQLFWRAGYAGSSWIAAETFGSGITPSPPVMIQDFWRTEDETTPGGFQLLVAVNGQVQHWQRVNTDILTSPPKAGGAGPWQQVHTFGTNIRHVWSLLQGSFNWGLEAIVEDTSGNLWHWSYTLEGWNQVAKVPGLPGGQ</sequence>
<dbReference type="EMBL" id="KN832886">
    <property type="protein sequence ID" value="KIM95524.1"/>
    <property type="molecule type" value="Genomic_DNA"/>
</dbReference>
<name>A0A0C3GW71_OIDMZ</name>
<dbReference type="InterPro" id="IPR038765">
    <property type="entry name" value="Papain-like_cys_pep_sf"/>
</dbReference>
<evidence type="ECO:0000256" key="2">
    <source>
        <dbReference type="SAM" id="MobiDB-lite"/>
    </source>
</evidence>
<proteinExistence type="inferred from homology"/>
<evidence type="ECO:0000313" key="4">
    <source>
        <dbReference type="EMBL" id="KIM95524.1"/>
    </source>
</evidence>
<dbReference type="CDD" id="cd02619">
    <property type="entry name" value="Peptidase_C1"/>
    <property type="match status" value="1"/>
</dbReference>
<dbReference type="GO" id="GO:0008234">
    <property type="term" value="F:cysteine-type peptidase activity"/>
    <property type="evidence" value="ECO:0007669"/>
    <property type="project" value="InterPro"/>
</dbReference>
<dbReference type="SMART" id="SM00645">
    <property type="entry name" value="Pept_C1"/>
    <property type="match status" value="1"/>
</dbReference>
<dbReference type="PROSITE" id="PS00139">
    <property type="entry name" value="THIOL_PROTEASE_CYS"/>
    <property type="match status" value="1"/>
</dbReference>
<feature type="domain" description="Peptidase C1A papain C-terminal" evidence="3">
    <location>
        <begin position="33"/>
        <end position="242"/>
    </location>
</feature>
<protein>
    <recommendedName>
        <fullName evidence="3">Peptidase C1A papain C-terminal domain-containing protein</fullName>
    </recommendedName>
</protein>
<reference evidence="4 5" key="1">
    <citation type="submission" date="2014-04" db="EMBL/GenBank/DDBJ databases">
        <authorList>
            <consortium name="DOE Joint Genome Institute"/>
            <person name="Kuo A."/>
            <person name="Martino E."/>
            <person name="Perotto S."/>
            <person name="Kohler A."/>
            <person name="Nagy L.G."/>
            <person name="Floudas D."/>
            <person name="Copeland A."/>
            <person name="Barry K.W."/>
            <person name="Cichocki N."/>
            <person name="Veneault-Fourrey C."/>
            <person name="LaButti K."/>
            <person name="Lindquist E.A."/>
            <person name="Lipzen A."/>
            <person name="Lundell T."/>
            <person name="Morin E."/>
            <person name="Murat C."/>
            <person name="Sun H."/>
            <person name="Tunlid A."/>
            <person name="Henrissat B."/>
            <person name="Grigoriev I.V."/>
            <person name="Hibbett D.S."/>
            <person name="Martin F."/>
            <person name="Nordberg H.P."/>
            <person name="Cantor M.N."/>
            <person name="Hua S.X."/>
        </authorList>
    </citation>
    <scope>NUCLEOTIDE SEQUENCE [LARGE SCALE GENOMIC DNA]</scope>
    <source>
        <strain evidence="4 5">Zn</strain>
    </source>
</reference>
<dbReference type="InParanoid" id="A0A0C3GW71"/>
<dbReference type="SUPFAM" id="SSF54001">
    <property type="entry name" value="Cysteine proteinases"/>
    <property type="match status" value="1"/>
</dbReference>
<dbReference type="PROSITE" id="PS00639">
    <property type="entry name" value="THIOL_PROTEASE_HIS"/>
    <property type="match status" value="1"/>
</dbReference>
<keyword evidence="5" id="KW-1185">Reference proteome</keyword>
<dbReference type="InterPro" id="IPR013128">
    <property type="entry name" value="Peptidase_C1A"/>
</dbReference>
<gene>
    <name evidence="4" type="ORF">OIDMADRAFT_44946</name>
</gene>
<dbReference type="Pfam" id="PF00112">
    <property type="entry name" value="Peptidase_C1"/>
    <property type="match status" value="1"/>
</dbReference>
<reference evidence="5" key="2">
    <citation type="submission" date="2015-01" db="EMBL/GenBank/DDBJ databases">
        <title>Evolutionary Origins and Diversification of the Mycorrhizal Mutualists.</title>
        <authorList>
            <consortium name="DOE Joint Genome Institute"/>
            <consortium name="Mycorrhizal Genomics Consortium"/>
            <person name="Kohler A."/>
            <person name="Kuo A."/>
            <person name="Nagy L.G."/>
            <person name="Floudas D."/>
            <person name="Copeland A."/>
            <person name="Barry K.W."/>
            <person name="Cichocki N."/>
            <person name="Veneault-Fourrey C."/>
            <person name="LaButti K."/>
            <person name="Lindquist E.A."/>
            <person name="Lipzen A."/>
            <person name="Lundell T."/>
            <person name="Morin E."/>
            <person name="Murat C."/>
            <person name="Riley R."/>
            <person name="Ohm R."/>
            <person name="Sun H."/>
            <person name="Tunlid A."/>
            <person name="Henrissat B."/>
            <person name="Grigoriev I.V."/>
            <person name="Hibbett D.S."/>
            <person name="Martin F."/>
        </authorList>
    </citation>
    <scope>NUCLEOTIDE SEQUENCE [LARGE SCALE GENOMIC DNA]</scope>
    <source>
        <strain evidence="5">Zn</strain>
    </source>
</reference>
<organism evidence="4 5">
    <name type="scientific">Oidiodendron maius (strain Zn)</name>
    <dbReference type="NCBI Taxonomy" id="913774"/>
    <lineage>
        <taxon>Eukaryota</taxon>
        <taxon>Fungi</taxon>
        <taxon>Dikarya</taxon>
        <taxon>Ascomycota</taxon>
        <taxon>Pezizomycotina</taxon>
        <taxon>Leotiomycetes</taxon>
        <taxon>Leotiomycetes incertae sedis</taxon>
        <taxon>Myxotrichaceae</taxon>
        <taxon>Oidiodendron</taxon>
    </lineage>
</organism>
<dbReference type="SUPFAM" id="SSF89372">
    <property type="entry name" value="Fucose-specific lectin"/>
    <property type="match status" value="1"/>
</dbReference>
<evidence type="ECO:0000313" key="5">
    <source>
        <dbReference type="Proteomes" id="UP000054321"/>
    </source>
</evidence>
<dbReference type="STRING" id="913774.A0A0C3GW71"/>
<dbReference type="Gene3D" id="3.90.70.10">
    <property type="entry name" value="Cysteine proteinases"/>
    <property type="match status" value="1"/>
</dbReference>
<dbReference type="InterPro" id="IPR000668">
    <property type="entry name" value="Peptidase_C1A_C"/>
</dbReference>
<dbReference type="HOGENOM" id="CLU_434695_0_0_1"/>
<dbReference type="AlphaFoldDB" id="A0A0C3GW71"/>
<dbReference type="InterPro" id="IPR000169">
    <property type="entry name" value="Pept_cys_AS"/>
</dbReference>
<accession>A0A0C3GW71</accession>
<dbReference type="PANTHER" id="PTHR12411">
    <property type="entry name" value="CYSTEINE PROTEASE FAMILY C1-RELATED"/>
    <property type="match status" value="1"/>
</dbReference>
<evidence type="ECO:0000256" key="1">
    <source>
        <dbReference type="ARBA" id="ARBA00008455"/>
    </source>
</evidence>
<dbReference type="OrthoDB" id="640249at2759"/>
<dbReference type="GO" id="GO:0006508">
    <property type="term" value="P:proteolysis"/>
    <property type="evidence" value="ECO:0007669"/>
    <property type="project" value="InterPro"/>
</dbReference>
<dbReference type="Proteomes" id="UP000054321">
    <property type="component" value="Unassembled WGS sequence"/>
</dbReference>